<evidence type="ECO:0000256" key="4">
    <source>
        <dbReference type="ARBA" id="ARBA00023002"/>
    </source>
</evidence>
<organism evidence="7 8">
    <name type="scientific">Halomonas chromatireducens</name>
    <dbReference type="NCBI Taxonomy" id="507626"/>
    <lineage>
        <taxon>Bacteria</taxon>
        <taxon>Pseudomonadati</taxon>
        <taxon>Pseudomonadota</taxon>
        <taxon>Gammaproteobacteria</taxon>
        <taxon>Oceanospirillales</taxon>
        <taxon>Halomonadaceae</taxon>
        <taxon>Halomonas</taxon>
    </lineage>
</organism>
<dbReference type="OrthoDB" id="9784375at2"/>
<keyword evidence="1 5" id="KW-0285">Flavoprotein</keyword>
<dbReference type="PANTHER" id="PTHR43543:SF1">
    <property type="entry name" value="MALONIC SEMIALDEHYDE REDUCTASE RUTE-RELATED"/>
    <property type="match status" value="1"/>
</dbReference>
<keyword evidence="8" id="KW-1185">Reference proteome</keyword>
<dbReference type="HAMAP" id="MF_01204">
    <property type="entry name" value="Oxidoreductase_RutE_HadB"/>
    <property type="match status" value="1"/>
</dbReference>
<feature type="domain" description="Nitroreductase" evidence="6">
    <location>
        <begin position="16"/>
        <end position="159"/>
    </location>
</feature>
<keyword evidence="3 5" id="KW-0521">NADP</keyword>
<dbReference type="CDD" id="cd02148">
    <property type="entry name" value="RutE-like"/>
    <property type="match status" value="1"/>
</dbReference>
<evidence type="ECO:0000313" key="8">
    <source>
        <dbReference type="Proteomes" id="UP000063387"/>
    </source>
</evidence>
<keyword evidence="2 5" id="KW-0288">FMN</keyword>
<dbReference type="EMBL" id="CP014226">
    <property type="protein sequence ID" value="AMD02671.1"/>
    <property type="molecule type" value="Genomic_DNA"/>
</dbReference>
<dbReference type="AlphaFoldDB" id="A0A0X8HHD7"/>
<dbReference type="InterPro" id="IPR029479">
    <property type="entry name" value="Nitroreductase"/>
</dbReference>
<evidence type="ECO:0000256" key="3">
    <source>
        <dbReference type="ARBA" id="ARBA00022857"/>
    </source>
</evidence>
<evidence type="ECO:0000256" key="2">
    <source>
        <dbReference type="ARBA" id="ARBA00022643"/>
    </source>
</evidence>
<dbReference type="Gene3D" id="3.40.109.10">
    <property type="entry name" value="NADH Oxidase"/>
    <property type="match status" value="1"/>
</dbReference>
<gene>
    <name evidence="7" type="primary">rutE</name>
    <name evidence="7" type="ORF">LOKO_03631</name>
</gene>
<sequence length="197" mass="21973">MRPPLDDTALDIAFREARTHYGFRNEPIDEALLRRLYDLLKWGPTSMNCQPSRYVFVTSVEAKSRLLPALSEANRDKAYQAATTVIVAIDTCFHEHLPTLFPSSPNARDRFAANPETSSETAWRNGTLQGGYLIIAARMLGLDVGPMSGFDNAMVDAEFFPDGRYKSNFLVNLGIGDPESLRPRGPRLAFDEVAYVV</sequence>
<evidence type="ECO:0000313" key="7">
    <source>
        <dbReference type="EMBL" id="AMD02671.1"/>
    </source>
</evidence>
<dbReference type="PATRIC" id="fig|507626.3.peg.3632"/>
<dbReference type="GO" id="GO:0016491">
    <property type="term" value="F:oxidoreductase activity"/>
    <property type="evidence" value="ECO:0007669"/>
    <property type="project" value="UniProtKB-UniRule"/>
</dbReference>
<comment type="similarity">
    <text evidence="5">Belongs to the nitroreductase family. HadB/RutE subfamily.</text>
</comment>
<dbReference type="KEGG" id="hco:LOKO_03631"/>
<evidence type="ECO:0000256" key="5">
    <source>
        <dbReference type="HAMAP-Rule" id="MF_01204"/>
    </source>
</evidence>
<dbReference type="NCBIfam" id="NF003768">
    <property type="entry name" value="PRK05365.1"/>
    <property type="match status" value="1"/>
</dbReference>
<accession>A0A0X8HHD7</accession>
<reference evidence="7 8" key="1">
    <citation type="journal article" date="2016" name="Genome Announc.">
        <title>Draft Genome Sequence of 'Halomonas chromatireducens' Strain AGD 8-3, a Haloalkaliphilic Chromate- and Selenite-Reducing Gammaproteobacterium.</title>
        <authorList>
            <person name="Sharko F.S."/>
            <person name="Shapovalova A.A."/>
            <person name="Tsygankova S.V."/>
            <person name="Komova A.V."/>
            <person name="Boulygina E.S."/>
            <person name="Teslyuk A.B."/>
            <person name="Gotovtsev P.M."/>
            <person name="Namsaraev Z.B."/>
            <person name="Khijniak T.V."/>
            <person name="Nedoluzhko A.V."/>
            <person name="Vasilov R.G."/>
        </authorList>
    </citation>
    <scope>NUCLEOTIDE SEQUENCE [LARGE SCALE GENOMIC DNA]</scope>
    <source>
        <strain evidence="7 8">AGD 8-3</strain>
    </source>
</reference>
<evidence type="ECO:0000256" key="1">
    <source>
        <dbReference type="ARBA" id="ARBA00022630"/>
    </source>
</evidence>
<keyword evidence="5" id="KW-0520">NAD</keyword>
<reference evidence="7 8" key="2">
    <citation type="submission" date="2016-02" db="EMBL/GenBank/DDBJ databases">
        <authorList>
            <person name="Wen L."/>
            <person name="He K."/>
            <person name="Yang H."/>
        </authorList>
    </citation>
    <scope>NUCLEOTIDE SEQUENCE [LARGE SCALE GENOMIC DNA]</scope>
    <source>
        <strain evidence="7 8">AGD 8-3</strain>
    </source>
</reference>
<keyword evidence="4 5" id="KW-0560">Oxidoreductase</keyword>
<name>A0A0X8HHD7_9GAMM</name>
<proteinExistence type="inferred from homology"/>
<dbReference type="RefSeq" id="WP_066452038.1">
    <property type="nucleotide sequence ID" value="NZ_CP014226.1"/>
</dbReference>
<protein>
    <recommendedName>
        <fullName evidence="5">Putative NADH dehydrogenase/NAD(P)H nitroreductase LOKO_03631</fullName>
        <ecNumber evidence="5">1.-.-.-</ecNumber>
    </recommendedName>
</protein>
<dbReference type="InterPro" id="IPR050461">
    <property type="entry name" value="Nitroreductase_HadB/RutE"/>
</dbReference>
<comment type="cofactor">
    <cofactor evidence="5">
        <name>FMN</name>
        <dbReference type="ChEBI" id="CHEBI:58210"/>
    </cofactor>
</comment>
<dbReference type="EC" id="1.-.-.-" evidence="5"/>
<dbReference type="STRING" id="507626.LOKO_03631"/>
<dbReference type="InterPro" id="IPR000415">
    <property type="entry name" value="Nitroreductase-like"/>
</dbReference>
<dbReference type="PANTHER" id="PTHR43543">
    <property type="entry name" value="MALONIC SEMIALDEHYDE REDUCTASE RUTE-RELATED"/>
    <property type="match status" value="1"/>
</dbReference>
<dbReference type="InterPro" id="IPR023936">
    <property type="entry name" value="RutE-like"/>
</dbReference>
<dbReference type="Proteomes" id="UP000063387">
    <property type="component" value="Chromosome"/>
</dbReference>
<dbReference type="Pfam" id="PF00881">
    <property type="entry name" value="Nitroreductase"/>
    <property type="match status" value="1"/>
</dbReference>
<dbReference type="SUPFAM" id="SSF55469">
    <property type="entry name" value="FMN-dependent nitroreductase-like"/>
    <property type="match status" value="1"/>
</dbReference>
<evidence type="ECO:0000259" key="6">
    <source>
        <dbReference type="Pfam" id="PF00881"/>
    </source>
</evidence>